<proteinExistence type="predicted"/>
<evidence type="ECO:0000313" key="2">
    <source>
        <dbReference type="EMBL" id="ARB06116.1"/>
    </source>
</evidence>
<keyword evidence="3" id="KW-1185">Reference proteome</keyword>
<reference evidence="2 3" key="1">
    <citation type="submission" date="2017-02" db="EMBL/GenBank/DDBJ databases">
        <title>A novel roseosiphophage isolated from the oligotrophic South China Sea.</title>
        <authorList>
            <person name="Yang Y."/>
            <person name="Cai L."/>
            <person name="Zhang R."/>
        </authorList>
    </citation>
    <scope>NUCLEOTIDE SEQUENCE [LARGE SCALE GENOMIC DNA]</scope>
</reference>
<sequence>MSYGDRIAMLQKIAEREGKMPPALANRPVVTEHAAPYLTSFKRLHSSRMMSANGTPSGIPLSEMESYARMFGFGSPEDRLDLVHYVKICDDAWLTEVNKRRKPVGNPGKHTPGRRR</sequence>
<protein>
    <submittedName>
        <fullName evidence="2">Uncharacterized protein</fullName>
    </submittedName>
</protein>
<dbReference type="EMBL" id="KY606587">
    <property type="protein sequence ID" value="ARB06116.1"/>
    <property type="molecule type" value="Genomic_DNA"/>
</dbReference>
<organism evidence="2 3">
    <name type="scientific">Dinoroseobacter phage vB_DshS-R5C</name>
    <dbReference type="NCBI Taxonomy" id="1965368"/>
    <lineage>
        <taxon>Viruses</taxon>
        <taxon>Duplodnaviria</taxon>
        <taxon>Heunggongvirae</taxon>
        <taxon>Uroviricota</taxon>
        <taxon>Caudoviricetes</taxon>
        <taxon>Nanhaivirus</taxon>
        <taxon>Nanhaivirus D5C</taxon>
    </lineage>
</organism>
<evidence type="ECO:0000313" key="3">
    <source>
        <dbReference type="Proteomes" id="UP000224401"/>
    </source>
</evidence>
<accession>A0A1V0DY75</accession>
<name>A0A1V0DY75_9CAUD</name>
<dbReference type="Pfam" id="PF23812">
    <property type="entry name" value="Phage_TAC_18"/>
    <property type="match status" value="1"/>
</dbReference>
<dbReference type="Proteomes" id="UP000224401">
    <property type="component" value="Segment"/>
</dbReference>
<dbReference type="OrthoDB" id="16252at10239"/>
<dbReference type="InterPro" id="IPR056919">
    <property type="entry name" value="Phage_TAC_18"/>
</dbReference>
<gene>
    <name evidence="2" type="ORF">vBDshSR5C_62</name>
</gene>
<evidence type="ECO:0000256" key="1">
    <source>
        <dbReference type="SAM" id="MobiDB-lite"/>
    </source>
</evidence>
<feature type="region of interest" description="Disordered" evidence="1">
    <location>
        <begin position="97"/>
        <end position="116"/>
    </location>
</feature>